<dbReference type="PANTHER" id="PTHR47506:SF1">
    <property type="entry name" value="HTH-TYPE TRANSCRIPTIONAL REGULATOR YJDC"/>
    <property type="match status" value="1"/>
</dbReference>
<name>A0A0S2FAA9_LYSAN</name>
<dbReference type="PROSITE" id="PS01081">
    <property type="entry name" value="HTH_TETR_1"/>
    <property type="match status" value="1"/>
</dbReference>
<dbReference type="InterPro" id="IPR001647">
    <property type="entry name" value="HTH_TetR"/>
</dbReference>
<dbReference type="InterPro" id="IPR023772">
    <property type="entry name" value="DNA-bd_HTH_TetR-type_CS"/>
</dbReference>
<dbReference type="PATRIC" id="fig|84531.8.peg.2364"/>
<dbReference type="STRING" id="84531.LA76x_2352"/>
<evidence type="ECO:0000256" key="2">
    <source>
        <dbReference type="ARBA" id="ARBA00023125"/>
    </source>
</evidence>
<keyword evidence="2 4" id="KW-0238">DNA-binding</keyword>
<evidence type="ECO:0000256" key="5">
    <source>
        <dbReference type="SAM" id="MobiDB-lite"/>
    </source>
</evidence>
<dbReference type="GO" id="GO:0003677">
    <property type="term" value="F:DNA binding"/>
    <property type="evidence" value="ECO:0007669"/>
    <property type="project" value="UniProtKB-UniRule"/>
</dbReference>
<dbReference type="KEGG" id="lab:LA76x_2352"/>
<dbReference type="PROSITE" id="PS50977">
    <property type="entry name" value="HTH_TETR_2"/>
    <property type="match status" value="1"/>
</dbReference>
<dbReference type="EMBL" id="CP011129">
    <property type="protein sequence ID" value="ALN80485.1"/>
    <property type="molecule type" value="Genomic_DNA"/>
</dbReference>
<reference evidence="7 8" key="1">
    <citation type="journal article" date="2015" name="BMC Genomics">
        <title>Comparative genomics and metabolic profiling of the genus Lysobacter.</title>
        <authorList>
            <person name="de Bruijn I."/>
            <person name="Cheng X."/>
            <person name="de Jager V."/>
            <person name="Exposito R.G."/>
            <person name="Watrous J."/>
            <person name="Patel N."/>
            <person name="Postma J."/>
            <person name="Dorrestein P.C."/>
            <person name="Kobayashi D."/>
            <person name="Raaijmakers J.M."/>
        </authorList>
    </citation>
    <scope>NUCLEOTIDE SEQUENCE [LARGE SCALE GENOMIC DNA]</scope>
    <source>
        <strain evidence="7 8">76</strain>
    </source>
</reference>
<keyword evidence="8" id="KW-1185">Reference proteome</keyword>
<keyword evidence="1" id="KW-0805">Transcription regulation</keyword>
<evidence type="ECO:0000256" key="4">
    <source>
        <dbReference type="PROSITE-ProRule" id="PRU00335"/>
    </source>
</evidence>
<dbReference type="AlphaFoldDB" id="A0A0S2FAA9"/>
<sequence>MEIPVAKPEPLAEASDSCKQAPRPRGRPRVFDREQALETAMRLFWCRGYEATSLSELTAAMGIAAPSLYAAFGSKEQLFRAALARYIDGYRCNGGRVLADESMSTRQAFEAFFEAITQSFVESEQRSGCMLIAAEAGGLPAELREELARYRSALENQFVLRIERGMRVGDLPADTDAAALAKFLTALTQGLSIQARDGATTEQLAQIVRIAMRAWPSA</sequence>
<dbReference type="PANTHER" id="PTHR47506">
    <property type="entry name" value="TRANSCRIPTIONAL REGULATORY PROTEIN"/>
    <property type="match status" value="1"/>
</dbReference>
<dbReference type="Gene3D" id="1.10.357.10">
    <property type="entry name" value="Tetracycline Repressor, domain 2"/>
    <property type="match status" value="1"/>
</dbReference>
<dbReference type="InterPro" id="IPR011075">
    <property type="entry name" value="TetR_C"/>
</dbReference>
<proteinExistence type="predicted"/>
<organism evidence="7 8">
    <name type="scientific">Lysobacter antibioticus</name>
    <dbReference type="NCBI Taxonomy" id="84531"/>
    <lineage>
        <taxon>Bacteria</taxon>
        <taxon>Pseudomonadati</taxon>
        <taxon>Pseudomonadota</taxon>
        <taxon>Gammaproteobacteria</taxon>
        <taxon>Lysobacterales</taxon>
        <taxon>Lysobacteraceae</taxon>
        <taxon>Lysobacter</taxon>
    </lineage>
</organism>
<dbReference type="Pfam" id="PF16925">
    <property type="entry name" value="TetR_C_13"/>
    <property type="match status" value="1"/>
</dbReference>
<evidence type="ECO:0000313" key="8">
    <source>
        <dbReference type="Proteomes" id="UP000060787"/>
    </source>
</evidence>
<protein>
    <submittedName>
        <fullName evidence="7">Bacterial regulatory, tetR family protein</fullName>
    </submittedName>
</protein>
<dbReference type="InterPro" id="IPR036271">
    <property type="entry name" value="Tet_transcr_reg_TetR-rel_C_sf"/>
</dbReference>
<dbReference type="eggNOG" id="COG1309">
    <property type="taxonomic scope" value="Bacteria"/>
</dbReference>
<evidence type="ECO:0000259" key="6">
    <source>
        <dbReference type="PROSITE" id="PS50977"/>
    </source>
</evidence>
<gene>
    <name evidence="7" type="ORF">LA76x_2352</name>
</gene>
<keyword evidence="3" id="KW-0804">Transcription</keyword>
<dbReference type="SUPFAM" id="SSF48498">
    <property type="entry name" value="Tetracyclin repressor-like, C-terminal domain"/>
    <property type="match status" value="1"/>
</dbReference>
<evidence type="ECO:0000256" key="3">
    <source>
        <dbReference type="ARBA" id="ARBA00023163"/>
    </source>
</evidence>
<evidence type="ECO:0000313" key="7">
    <source>
        <dbReference type="EMBL" id="ALN80485.1"/>
    </source>
</evidence>
<dbReference type="Pfam" id="PF00440">
    <property type="entry name" value="TetR_N"/>
    <property type="match status" value="1"/>
</dbReference>
<evidence type="ECO:0000256" key="1">
    <source>
        <dbReference type="ARBA" id="ARBA00023015"/>
    </source>
</evidence>
<dbReference type="SUPFAM" id="SSF46689">
    <property type="entry name" value="Homeodomain-like"/>
    <property type="match status" value="1"/>
</dbReference>
<feature type="domain" description="HTH tetR-type" evidence="6">
    <location>
        <begin position="30"/>
        <end position="90"/>
    </location>
</feature>
<dbReference type="Proteomes" id="UP000060787">
    <property type="component" value="Chromosome"/>
</dbReference>
<feature type="DNA-binding region" description="H-T-H motif" evidence="4">
    <location>
        <begin position="53"/>
        <end position="72"/>
    </location>
</feature>
<accession>A0A0S2FAA9</accession>
<feature type="region of interest" description="Disordered" evidence="5">
    <location>
        <begin position="1"/>
        <end position="29"/>
    </location>
</feature>
<dbReference type="Gene3D" id="1.10.10.60">
    <property type="entry name" value="Homeodomain-like"/>
    <property type="match status" value="1"/>
</dbReference>
<dbReference type="InterPro" id="IPR009057">
    <property type="entry name" value="Homeodomain-like_sf"/>
</dbReference>